<dbReference type="GO" id="GO:0016298">
    <property type="term" value="F:lipase activity"/>
    <property type="evidence" value="ECO:0007669"/>
    <property type="project" value="InterPro"/>
</dbReference>
<dbReference type="PANTHER" id="PTHR11610">
    <property type="entry name" value="LIPASE"/>
    <property type="match status" value="1"/>
</dbReference>
<proteinExistence type="inferred from homology"/>
<protein>
    <recommendedName>
        <fullName evidence="5">Lipase domain-containing protein</fullName>
    </recommendedName>
</protein>
<evidence type="ECO:0000256" key="2">
    <source>
        <dbReference type="ARBA" id="ARBA00010701"/>
    </source>
</evidence>
<dbReference type="OrthoDB" id="199913at2759"/>
<dbReference type="InterPro" id="IPR013818">
    <property type="entry name" value="Lipase"/>
</dbReference>
<reference evidence="6" key="1">
    <citation type="submission" date="2019-08" db="EMBL/GenBank/DDBJ databases">
        <title>The genome of the North American firefly Photinus pyralis.</title>
        <authorList>
            <consortium name="Photinus pyralis genome working group"/>
            <person name="Fallon T.R."/>
            <person name="Sander Lower S.E."/>
            <person name="Weng J.-K."/>
        </authorList>
    </citation>
    <scope>NUCLEOTIDE SEQUENCE</scope>
    <source>
        <strain evidence="6">TRF0915ILg1</strain>
        <tissue evidence="6">Whole body</tissue>
    </source>
</reference>
<keyword evidence="7" id="KW-1185">Reference proteome</keyword>
<dbReference type="Pfam" id="PF00151">
    <property type="entry name" value="Lipase"/>
    <property type="match status" value="1"/>
</dbReference>
<dbReference type="GO" id="GO:0016042">
    <property type="term" value="P:lipid catabolic process"/>
    <property type="evidence" value="ECO:0007669"/>
    <property type="project" value="TreeGrafter"/>
</dbReference>
<gene>
    <name evidence="6" type="ORF">ILUMI_10772</name>
</gene>
<organism evidence="6 7">
    <name type="scientific">Ignelater luminosus</name>
    <name type="common">Cucubano</name>
    <name type="synonym">Pyrophorus luminosus</name>
    <dbReference type="NCBI Taxonomy" id="2038154"/>
    <lineage>
        <taxon>Eukaryota</taxon>
        <taxon>Metazoa</taxon>
        <taxon>Ecdysozoa</taxon>
        <taxon>Arthropoda</taxon>
        <taxon>Hexapoda</taxon>
        <taxon>Insecta</taxon>
        <taxon>Pterygota</taxon>
        <taxon>Neoptera</taxon>
        <taxon>Endopterygota</taxon>
        <taxon>Coleoptera</taxon>
        <taxon>Polyphaga</taxon>
        <taxon>Elateriformia</taxon>
        <taxon>Elateroidea</taxon>
        <taxon>Elateridae</taxon>
        <taxon>Agrypninae</taxon>
        <taxon>Pyrophorini</taxon>
        <taxon>Ignelater</taxon>
    </lineage>
</organism>
<dbReference type="EMBL" id="VTPC01005951">
    <property type="protein sequence ID" value="KAF2895403.1"/>
    <property type="molecule type" value="Genomic_DNA"/>
</dbReference>
<accession>A0A8K0CX85</accession>
<dbReference type="AlphaFoldDB" id="A0A8K0CX85"/>
<evidence type="ECO:0000256" key="3">
    <source>
        <dbReference type="ARBA" id="ARBA00022525"/>
    </source>
</evidence>
<dbReference type="PANTHER" id="PTHR11610:SF173">
    <property type="entry name" value="LIPASE DOMAIN-CONTAINING PROTEIN-RELATED"/>
    <property type="match status" value="1"/>
</dbReference>
<evidence type="ECO:0000313" key="7">
    <source>
        <dbReference type="Proteomes" id="UP000801492"/>
    </source>
</evidence>
<dbReference type="SUPFAM" id="SSF53474">
    <property type="entry name" value="alpha/beta-Hydrolases"/>
    <property type="match status" value="1"/>
</dbReference>
<comment type="caution">
    <text evidence="6">The sequence shown here is derived from an EMBL/GenBank/DDBJ whole genome shotgun (WGS) entry which is preliminary data.</text>
</comment>
<name>A0A8K0CX85_IGNLU</name>
<evidence type="ECO:0000259" key="5">
    <source>
        <dbReference type="Pfam" id="PF00151"/>
    </source>
</evidence>
<dbReference type="InterPro" id="IPR029058">
    <property type="entry name" value="AB_hydrolase_fold"/>
</dbReference>
<dbReference type="Proteomes" id="UP000801492">
    <property type="component" value="Unassembled WGS sequence"/>
</dbReference>
<evidence type="ECO:0000313" key="6">
    <source>
        <dbReference type="EMBL" id="KAF2895403.1"/>
    </source>
</evidence>
<keyword evidence="3" id="KW-0964">Secreted</keyword>
<evidence type="ECO:0000256" key="4">
    <source>
        <dbReference type="RuleBase" id="RU004262"/>
    </source>
</evidence>
<comment type="subcellular location">
    <subcellularLocation>
        <location evidence="1">Secreted</location>
    </subcellularLocation>
</comment>
<feature type="domain" description="Lipase" evidence="5">
    <location>
        <begin position="15"/>
        <end position="139"/>
    </location>
</feature>
<evidence type="ECO:0000256" key="1">
    <source>
        <dbReference type="ARBA" id="ARBA00004613"/>
    </source>
</evidence>
<sequence>MERQCCSKLHKEFVASDYVSAYTNVLAVGNVVADFICNMSSAIPPEHLHLVGHSLGAQVAGIAGYLVQQKCQGTIGRITGLDPAGPMFQQNKKPYRLDSEDALLVDVIHTNQGQFGYIGKCGTVDFYPNCGEDQPNCFVMRTLDKDIALGDLLEVPVENGINEMFHESDAYMGESCKSAPKHQEYILYTNGEPPYGRGPQGPLN</sequence>
<dbReference type="Gene3D" id="3.40.50.1820">
    <property type="entry name" value="alpha/beta hydrolase"/>
    <property type="match status" value="1"/>
</dbReference>
<dbReference type="GO" id="GO:0005615">
    <property type="term" value="C:extracellular space"/>
    <property type="evidence" value="ECO:0007669"/>
    <property type="project" value="TreeGrafter"/>
</dbReference>
<dbReference type="InterPro" id="IPR000734">
    <property type="entry name" value="TAG_lipase"/>
</dbReference>
<dbReference type="GO" id="GO:0017171">
    <property type="term" value="F:serine hydrolase activity"/>
    <property type="evidence" value="ECO:0007669"/>
    <property type="project" value="TreeGrafter"/>
</dbReference>
<comment type="similarity">
    <text evidence="2 4">Belongs to the AB hydrolase superfamily. Lipase family.</text>
</comment>